<gene>
    <name evidence="11" type="primary">nupC1</name>
    <name evidence="11" type="ORF">ERCIKOCA2762_679</name>
</gene>
<dbReference type="RefSeq" id="WP_157988819.1">
    <property type="nucleotide sequence ID" value="NZ_LR217716.1"/>
</dbReference>
<dbReference type="InterPro" id="IPR011642">
    <property type="entry name" value="Gate_dom"/>
</dbReference>
<evidence type="ECO:0000256" key="3">
    <source>
        <dbReference type="ARBA" id="ARBA00022475"/>
    </source>
</evidence>
<keyword evidence="6 7" id="KW-0472">Membrane</keyword>
<geneLocation type="plasmid" evidence="11">
    <name>pBioThi</name>
</geneLocation>
<feature type="transmembrane region" description="Helical" evidence="7">
    <location>
        <begin position="30"/>
        <end position="49"/>
    </location>
</feature>
<dbReference type="InterPro" id="IPR008276">
    <property type="entry name" value="C_nuclsd_transpt"/>
</dbReference>
<feature type="domain" description="Concentrative nucleoside transporter N-terminal" evidence="8">
    <location>
        <begin position="9"/>
        <end position="82"/>
    </location>
</feature>
<feature type="transmembrane region" description="Helical" evidence="7">
    <location>
        <begin position="6"/>
        <end position="23"/>
    </location>
</feature>
<evidence type="ECO:0000313" key="11">
    <source>
        <dbReference type="EMBL" id="VFP83469.1"/>
    </source>
</evidence>
<dbReference type="EMBL" id="LR217716">
    <property type="protein sequence ID" value="VFP83469.1"/>
    <property type="molecule type" value="Genomic_DNA"/>
</dbReference>
<evidence type="ECO:0000313" key="12">
    <source>
        <dbReference type="Proteomes" id="UP000294368"/>
    </source>
</evidence>
<feature type="transmembrane region" description="Helical" evidence="7">
    <location>
        <begin position="193"/>
        <end position="212"/>
    </location>
</feature>
<dbReference type="PANTHER" id="PTHR10590">
    <property type="entry name" value="SODIUM/NUCLEOSIDE COTRANSPORTER"/>
    <property type="match status" value="1"/>
</dbReference>
<evidence type="ECO:0000256" key="7">
    <source>
        <dbReference type="SAM" id="Phobius"/>
    </source>
</evidence>
<dbReference type="AlphaFoldDB" id="A0A451DAV4"/>
<evidence type="ECO:0000259" key="9">
    <source>
        <dbReference type="Pfam" id="PF07662"/>
    </source>
</evidence>
<proteinExistence type="inferred from homology"/>
<dbReference type="GO" id="GO:0015212">
    <property type="term" value="F:cytidine transmembrane transporter activity"/>
    <property type="evidence" value="ECO:0007669"/>
    <property type="project" value="TreeGrafter"/>
</dbReference>
<sequence length="394" mass="43469">MSQILHFSLGLIMIIVLALLVGRNHKAIRIPYIIHLLVIEVMLACFFLHSETGLHVITGFSVFFEQLLKYAAHGTNFVFGNMSDKGLAFFWLNILCPIVFISALIGILQHFYILPFIIRLIGTVLSKINGMGKLESFNAVSSLMLGQSENFIIYKDILSQIPEWRLYTMAVTAMSTVSMSIVGAYMTLLQPKYVVTALILNIFSTFVVLSLMNPYHVDNKDDLNLKSDYSRVSFFEMLSEYILTGFKVIVIVAAMLIGFIALISGINALFESIFGISFQGILGYIFFPLAWVIGIPSHEALQVGSIMATKLVSNEFVAMIDLQKICSTLSTRSEGILSVFLVSFANFSSIGIVTGSIKGLNEQQGNVVSRFGLKLLYSSTLVSLLSATIAGLTL</sequence>
<feature type="transmembrane region" description="Helical" evidence="7">
    <location>
        <begin position="166"/>
        <end position="186"/>
    </location>
</feature>
<dbReference type="Pfam" id="PF07662">
    <property type="entry name" value="Nucleos_tra2_C"/>
    <property type="match status" value="1"/>
</dbReference>
<feature type="transmembrane region" description="Helical" evidence="7">
    <location>
        <begin position="375"/>
        <end position="393"/>
    </location>
</feature>
<dbReference type="PANTHER" id="PTHR10590:SF21">
    <property type="entry name" value="NUCLEOSIDE PERMEASE NUPC"/>
    <property type="match status" value="1"/>
</dbReference>
<evidence type="ECO:0000256" key="5">
    <source>
        <dbReference type="ARBA" id="ARBA00022989"/>
    </source>
</evidence>
<feature type="domain" description="Nucleoside transporter/FeoB GTPase Gate" evidence="10">
    <location>
        <begin position="92"/>
        <end position="191"/>
    </location>
</feature>
<keyword evidence="4 7" id="KW-0812">Transmembrane</keyword>
<comment type="subcellular location">
    <subcellularLocation>
        <location evidence="1">Cell membrane</location>
        <topology evidence="1">Multi-pass membrane protein</topology>
    </subcellularLocation>
</comment>
<comment type="similarity">
    <text evidence="2">Belongs to the concentrative nucleoside transporter (CNT) (TC 2.A.41) family.</text>
</comment>
<evidence type="ECO:0000256" key="6">
    <source>
        <dbReference type="ARBA" id="ARBA00023136"/>
    </source>
</evidence>
<reference evidence="11 12" key="1">
    <citation type="submission" date="2019-02" db="EMBL/GenBank/DDBJ databases">
        <authorList>
            <person name="Manzano-Marin A."/>
            <person name="Manzano-Marin A."/>
        </authorList>
    </citation>
    <scope>NUCLEOTIDE SEQUENCE [LARGE SCALE GENOMIC DNA]</scope>
    <source>
        <strain evidence="11 12">ErCikochiana</strain>
        <plasmid evidence="12">pbiothi</plasmid>
    </source>
</reference>
<keyword evidence="5 7" id="KW-1133">Transmembrane helix</keyword>
<dbReference type="GO" id="GO:0005886">
    <property type="term" value="C:plasma membrane"/>
    <property type="evidence" value="ECO:0007669"/>
    <property type="project" value="UniProtKB-SubCell"/>
</dbReference>
<evidence type="ECO:0000259" key="8">
    <source>
        <dbReference type="Pfam" id="PF01773"/>
    </source>
</evidence>
<feature type="domain" description="Concentrative nucleoside transporter C-terminal" evidence="9">
    <location>
        <begin position="193"/>
        <end position="391"/>
    </location>
</feature>
<evidence type="ECO:0000256" key="4">
    <source>
        <dbReference type="ARBA" id="ARBA00022692"/>
    </source>
</evidence>
<dbReference type="Pfam" id="PF01773">
    <property type="entry name" value="Nucleos_tra2_N"/>
    <property type="match status" value="1"/>
</dbReference>
<keyword evidence="3" id="KW-1003">Cell membrane</keyword>
<organism evidence="11 12">
    <name type="scientific">Candidatus Erwinia haradaeae</name>
    <dbReference type="NCBI Taxonomy" id="1922217"/>
    <lineage>
        <taxon>Bacteria</taxon>
        <taxon>Pseudomonadati</taxon>
        <taxon>Pseudomonadota</taxon>
        <taxon>Gammaproteobacteria</taxon>
        <taxon>Enterobacterales</taxon>
        <taxon>Erwiniaceae</taxon>
        <taxon>Erwinia</taxon>
    </lineage>
</organism>
<dbReference type="OrthoDB" id="9766455at2"/>
<evidence type="ECO:0000256" key="2">
    <source>
        <dbReference type="ARBA" id="ARBA00009033"/>
    </source>
</evidence>
<protein>
    <submittedName>
        <fullName evidence="11">Nucleoside permease NupC</fullName>
    </submittedName>
</protein>
<dbReference type="GO" id="GO:0015213">
    <property type="term" value="F:uridine transmembrane transporter activity"/>
    <property type="evidence" value="ECO:0007669"/>
    <property type="project" value="TreeGrafter"/>
</dbReference>
<dbReference type="Proteomes" id="UP000294368">
    <property type="component" value="Plasmid pBioThi"/>
</dbReference>
<evidence type="ECO:0000256" key="1">
    <source>
        <dbReference type="ARBA" id="ARBA00004651"/>
    </source>
</evidence>
<feature type="transmembrane region" description="Helical" evidence="7">
    <location>
        <begin position="241"/>
        <end position="266"/>
    </location>
</feature>
<feature type="transmembrane region" description="Helical" evidence="7">
    <location>
        <begin position="336"/>
        <end position="354"/>
    </location>
</feature>
<dbReference type="GO" id="GO:0015506">
    <property type="term" value="F:nucleoside:proton symporter activity"/>
    <property type="evidence" value="ECO:0007669"/>
    <property type="project" value="TreeGrafter"/>
</dbReference>
<dbReference type="InterPro" id="IPR011657">
    <property type="entry name" value="CNT_C_dom"/>
</dbReference>
<feature type="transmembrane region" description="Helical" evidence="7">
    <location>
        <begin position="273"/>
        <end position="293"/>
    </location>
</feature>
<keyword evidence="11" id="KW-0614">Plasmid</keyword>
<dbReference type="Pfam" id="PF07670">
    <property type="entry name" value="Gate"/>
    <property type="match status" value="1"/>
</dbReference>
<accession>A0A451DAV4</accession>
<dbReference type="InterPro" id="IPR002668">
    <property type="entry name" value="CNT_N_dom"/>
</dbReference>
<feature type="transmembrane region" description="Helical" evidence="7">
    <location>
        <begin position="88"/>
        <end position="113"/>
    </location>
</feature>
<name>A0A451DAV4_9GAMM</name>
<evidence type="ECO:0000259" key="10">
    <source>
        <dbReference type="Pfam" id="PF07670"/>
    </source>
</evidence>